<protein>
    <submittedName>
        <fullName evidence="2">Ribonuclease H-like domain-containing protein</fullName>
    </submittedName>
</protein>
<gene>
    <name evidence="2" type="ORF">GGX14DRAFT_568340</name>
</gene>
<dbReference type="InterPro" id="IPR012337">
    <property type="entry name" value="RNaseH-like_sf"/>
</dbReference>
<feature type="region of interest" description="Disordered" evidence="1">
    <location>
        <begin position="732"/>
        <end position="757"/>
    </location>
</feature>
<evidence type="ECO:0000313" key="3">
    <source>
        <dbReference type="Proteomes" id="UP001219525"/>
    </source>
</evidence>
<sequence length="812" mass="91151">MPGAMPAEWCWQHFKDYGVPWSATDAHHVARCNACVEHHKSTLCKQDAAKLAAGQLDRVRTEEELDAAADTEIPKINGRGDRMTNHLKTCKYVHPEIKGIAKAGNPTGTTVRLSRGQQLARAAVILPNIDPALSLMYPPSPAPSHAVTPPSEALTPTGLPMWPPEKQEEFYDDLCRLFVACNWAWNGVANPELLLFMSKYISQAKIPDRRVLSGRVLDRLVAQFEEKVRVEVSGKLATGQCDGWKSLSKAHIISTSSTVAGKLHLTGAHDVSPERKTADNLLQIVTADMQMCKDRYGMDFIGYCSDDGGDSRGMRRRLGRVNPRLLIFPCLSHQLYLTTGRMLKLDIPSMRSLDTGLEIIKWISNHSRALGMLKEQQKLTEEYKKNPRLLTLIFPVISRWTSHFLAARRLLVLSGPLRALYLQSHQSLVECAGNRRDAVERAEEVLAPIDDSNLWKNLTEAKTLLEPFAIATKCSQSVDWSLDDALLTFANLYRIFNPTDVNRRVSNCVRSDLEKRFGAINREAMIVTLWLNPFIRSAAFSPTNLAVLPISVYAMAAKLFKQFFGEAPDLDFHAAFFDYSAKPPRGEFRPEFMQLEIQKALFEREKKRVSIRKIWEALDTGIVNGRNGLVRLAIALHSFVPTSAGSERGFSRFGLLLTKLRTQLSIDKVRKMTTLNMAMREEHEALGMKTDRVKRRFQELTEEHDDADTHPERRDGPDTFAGLATQIIKAVDDDDTIDSDDDDIPVPAPDEPAPPYAPSALTLKSLFNWPRSARDSEDAELVNSLGFYWTAGVTALEDELAVHELLMEDMHL</sequence>
<evidence type="ECO:0000256" key="1">
    <source>
        <dbReference type="SAM" id="MobiDB-lite"/>
    </source>
</evidence>
<comment type="caution">
    <text evidence="2">The sequence shown here is derived from an EMBL/GenBank/DDBJ whole genome shotgun (WGS) entry which is preliminary data.</text>
</comment>
<name>A0AAD6Y7Y8_9AGAR</name>
<dbReference type="AlphaFoldDB" id="A0AAD6Y7Y8"/>
<dbReference type="EMBL" id="JARJCW010000040">
    <property type="protein sequence ID" value="KAJ7206370.1"/>
    <property type="molecule type" value="Genomic_DNA"/>
</dbReference>
<reference evidence="2" key="1">
    <citation type="submission" date="2023-03" db="EMBL/GenBank/DDBJ databases">
        <title>Massive genome expansion in bonnet fungi (Mycena s.s.) driven by repeated elements and novel gene families across ecological guilds.</title>
        <authorList>
            <consortium name="Lawrence Berkeley National Laboratory"/>
            <person name="Harder C.B."/>
            <person name="Miyauchi S."/>
            <person name="Viragh M."/>
            <person name="Kuo A."/>
            <person name="Thoen E."/>
            <person name="Andreopoulos B."/>
            <person name="Lu D."/>
            <person name="Skrede I."/>
            <person name="Drula E."/>
            <person name="Henrissat B."/>
            <person name="Morin E."/>
            <person name="Kohler A."/>
            <person name="Barry K."/>
            <person name="LaButti K."/>
            <person name="Morin E."/>
            <person name="Salamov A."/>
            <person name="Lipzen A."/>
            <person name="Mereny Z."/>
            <person name="Hegedus B."/>
            <person name="Baldrian P."/>
            <person name="Stursova M."/>
            <person name="Weitz H."/>
            <person name="Taylor A."/>
            <person name="Grigoriev I.V."/>
            <person name="Nagy L.G."/>
            <person name="Martin F."/>
            <person name="Kauserud H."/>
        </authorList>
    </citation>
    <scope>NUCLEOTIDE SEQUENCE</scope>
    <source>
        <strain evidence="2">9144</strain>
    </source>
</reference>
<evidence type="ECO:0000313" key="2">
    <source>
        <dbReference type="EMBL" id="KAJ7206370.1"/>
    </source>
</evidence>
<dbReference type="SUPFAM" id="SSF53098">
    <property type="entry name" value="Ribonuclease H-like"/>
    <property type="match status" value="1"/>
</dbReference>
<keyword evidence="3" id="KW-1185">Reference proteome</keyword>
<feature type="compositionally biased region" description="Acidic residues" evidence="1">
    <location>
        <begin position="732"/>
        <end position="744"/>
    </location>
</feature>
<feature type="compositionally biased region" description="Pro residues" evidence="1">
    <location>
        <begin position="746"/>
        <end position="757"/>
    </location>
</feature>
<proteinExistence type="predicted"/>
<organism evidence="2 3">
    <name type="scientific">Mycena pura</name>
    <dbReference type="NCBI Taxonomy" id="153505"/>
    <lineage>
        <taxon>Eukaryota</taxon>
        <taxon>Fungi</taxon>
        <taxon>Dikarya</taxon>
        <taxon>Basidiomycota</taxon>
        <taxon>Agaricomycotina</taxon>
        <taxon>Agaricomycetes</taxon>
        <taxon>Agaricomycetidae</taxon>
        <taxon>Agaricales</taxon>
        <taxon>Marasmiineae</taxon>
        <taxon>Mycenaceae</taxon>
        <taxon>Mycena</taxon>
    </lineage>
</organism>
<accession>A0AAD6Y7Y8</accession>
<dbReference type="Proteomes" id="UP001219525">
    <property type="component" value="Unassembled WGS sequence"/>
</dbReference>